<dbReference type="GO" id="GO:0051301">
    <property type="term" value="P:cell division"/>
    <property type="evidence" value="ECO:0007669"/>
    <property type="project" value="UniProtKB-KW"/>
</dbReference>
<dbReference type="PROSITE" id="PS50294">
    <property type="entry name" value="WD_REPEATS_REGION"/>
    <property type="match status" value="5"/>
</dbReference>
<feature type="repeat" description="WD" evidence="8">
    <location>
        <begin position="34"/>
        <end position="76"/>
    </location>
</feature>
<keyword evidence="7" id="KW-0498">Mitosis</keyword>
<evidence type="ECO:0000256" key="9">
    <source>
        <dbReference type="SAM" id="MobiDB-lite"/>
    </source>
</evidence>
<dbReference type="Gene3D" id="2.130.10.10">
    <property type="entry name" value="YVTN repeat-like/Quinoprotein amine dehydrogenase"/>
    <property type="match status" value="2"/>
</dbReference>
<comment type="subunit">
    <text evidence="7">Interacts with KATNA1. This interaction enhances the microtubule binding and severing activity of KATNA1 and also targets this activity to the centrosome.</text>
</comment>
<evidence type="ECO:0000256" key="3">
    <source>
        <dbReference type="ARBA" id="ARBA00022574"/>
    </source>
</evidence>
<dbReference type="HAMAP" id="MF_03022">
    <property type="entry name" value="Katanin_p80_B1"/>
    <property type="match status" value="1"/>
</dbReference>
<reference evidence="11" key="1">
    <citation type="submission" date="2020-11" db="EMBL/GenBank/DDBJ databases">
        <authorList>
            <person name="Tran Van P."/>
        </authorList>
    </citation>
    <scope>NUCLEOTIDE SEQUENCE</scope>
</reference>
<evidence type="ECO:0000256" key="4">
    <source>
        <dbReference type="ARBA" id="ARBA00022701"/>
    </source>
</evidence>
<evidence type="ECO:0000259" key="10">
    <source>
        <dbReference type="Pfam" id="PF13925"/>
    </source>
</evidence>
<proteinExistence type="inferred from homology"/>
<evidence type="ECO:0000256" key="6">
    <source>
        <dbReference type="ARBA" id="ARBA00023212"/>
    </source>
</evidence>
<evidence type="ECO:0000313" key="11">
    <source>
        <dbReference type="EMBL" id="CAD7637971.1"/>
    </source>
</evidence>
<evidence type="ECO:0000256" key="1">
    <source>
        <dbReference type="ARBA" id="ARBA00004245"/>
    </source>
</evidence>
<feature type="domain" description="Katanin p80 subunit C-terminal" evidence="10">
    <location>
        <begin position="636"/>
        <end position="794"/>
    </location>
</feature>
<evidence type="ECO:0000256" key="8">
    <source>
        <dbReference type="PROSITE-ProRule" id="PRU00221"/>
    </source>
</evidence>
<evidence type="ECO:0000256" key="5">
    <source>
        <dbReference type="ARBA" id="ARBA00022737"/>
    </source>
</evidence>
<keyword evidence="12" id="KW-1185">Reference proteome</keyword>
<dbReference type="InterPro" id="IPR036322">
    <property type="entry name" value="WD40_repeat_dom_sf"/>
</dbReference>
<comment type="function">
    <text evidence="7">Participates in a complex which severs microtubules in an ATP-dependent manner. May act to target the enzymatic subunit of this complex to sites of action such as the centrosome. Microtubule severing may promote rapid reorganization of cellular microtubule arrays and the release of microtubules from the centrosome following nucleation.</text>
</comment>
<dbReference type="InterPro" id="IPR019775">
    <property type="entry name" value="WD40_repeat_CS"/>
</dbReference>
<keyword evidence="4 7" id="KW-0493">Microtubule</keyword>
<feature type="repeat" description="WD" evidence="8">
    <location>
        <begin position="161"/>
        <end position="202"/>
    </location>
</feature>
<dbReference type="SUPFAM" id="SSF50978">
    <property type="entry name" value="WD40 repeat-like"/>
    <property type="match status" value="1"/>
</dbReference>
<dbReference type="Pfam" id="PF13925">
    <property type="entry name" value="Katanin_con80"/>
    <property type="match status" value="1"/>
</dbReference>
<dbReference type="AlphaFoldDB" id="A0A7R9LAA1"/>
<protein>
    <recommendedName>
        <fullName evidence="7">Katanin p80 WD40 repeat-containing subunit B1</fullName>
        <shortName evidence="7">Katanin p80 subunit B1</shortName>
    </recommendedName>
    <alternativeName>
        <fullName evidence="7">p80 katanin</fullName>
    </alternativeName>
</protein>
<dbReference type="GO" id="GO:0007019">
    <property type="term" value="P:microtubule depolymerization"/>
    <property type="evidence" value="ECO:0007669"/>
    <property type="project" value="TreeGrafter"/>
</dbReference>
<dbReference type="GO" id="GO:0005813">
    <property type="term" value="C:centrosome"/>
    <property type="evidence" value="ECO:0007669"/>
    <property type="project" value="UniProtKB-SubCell"/>
</dbReference>
<dbReference type="GO" id="GO:0008017">
    <property type="term" value="F:microtubule binding"/>
    <property type="evidence" value="ECO:0007669"/>
    <property type="project" value="UniProtKB-UniRule"/>
</dbReference>
<dbReference type="PROSITE" id="PS50082">
    <property type="entry name" value="WD_REPEATS_2"/>
    <property type="match status" value="5"/>
</dbReference>
<dbReference type="GO" id="GO:0008352">
    <property type="term" value="C:katanin complex"/>
    <property type="evidence" value="ECO:0007669"/>
    <property type="project" value="InterPro"/>
</dbReference>
<dbReference type="GO" id="GO:0051013">
    <property type="term" value="P:microtubule severing"/>
    <property type="evidence" value="ECO:0007669"/>
    <property type="project" value="UniProtKB-UniRule"/>
</dbReference>
<name>A0A7R9LAA1_9ACAR</name>
<feature type="repeat" description="WD" evidence="8">
    <location>
        <begin position="119"/>
        <end position="160"/>
    </location>
</feature>
<dbReference type="InterPro" id="IPR028021">
    <property type="entry name" value="Katanin_C-terminal"/>
</dbReference>
<comment type="subcellular location">
    <subcellularLocation>
        <location evidence="1 7">Cytoplasm</location>
        <location evidence="1 7">Cytoskeleton</location>
    </subcellularLocation>
    <subcellularLocation>
        <location evidence="7">Cytoplasm</location>
    </subcellularLocation>
    <subcellularLocation>
        <location evidence="7">Cytoplasm</location>
        <location evidence="7">Cytoskeleton</location>
        <location evidence="7">Microtubule organizing center</location>
        <location evidence="7">Centrosome</location>
    </subcellularLocation>
    <subcellularLocation>
        <location evidence="7">Cytoplasm</location>
        <location evidence="7">Cytoskeleton</location>
        <location evidence="7">Spindle pole</location>
    </subcellularLocation>
    <subcellularLocation>
        <location evidence="7">Cytoplasm</location>
        <location evidence="7">Cytoskeleton</location>
        <location evidence="7">Spindle</location>
    </subcellularLocation>
    <text evidence="7">Predominantly cytoplasmic. Localized to the interphase centrosome and mitotic spindle poles.</text>
</comment>
<dbReference type="EMBL" id="CAJPVJ010000160">
    <property type="protein sequence ID" value="CAG2161528.1"/>
    <property type="molecule type" value="Genomic_DNA"/>
</dbReference>
<dbReference type="PRINTS" id="PR00320">
    <property type="entry name" value="GPROTEINBRPT"/>
</dbReference>
<comment type="similarity">
    <text evidence="7">Belongs to the WD repeat KATNB1 family.</text>
</comment>
<keyword evidence="5" id="KW-0677">Repeat</keyword>
<dbReference type="Pfam" id="PF00400">
    <property type="entry name" value="WD40"/>
    <property type="match status" value="5"/>
</dbReference>
<keyword evidence="7" id="KW-0132">Cell division</keyword>
<accession>A0A7R9LAA1</accession>
<dbReference type="InterPro" id="IPR026962">
    <property type="entry name" value="KTNB1"/>
</dbReference>
<keyword evidence="3 8" id="KW-0853">WD repeat</keyword>
<feature type="compositionally biased region" description="Polar residues" evidence="9">
    <location>
        <begin position="334"/>
        <end position="345"/>
    </location>
</feature>
<dbReference type="InterPro" id="IPR015943">
    <property type="entry name" value="WD40/YVTN_repeat-like_dom_sf"/>
</dbReference>
<dbReference type="InterPro" id="IPR001680">
    <property type="entry name" value="WD40_rpt"/>
</dbReference>
<dbReference type="InterPro" id="IPR020472">
    <property type="entry name" value="WD40_PAC1"/>
</dbReference>
<dbReference type="FunFam" id="2.130.10.10:FF:000462">
    <property type="entry name" value="Katanin p80 WD40 repeat-containing subunit B1"/>
    <property type="match status" value="1"/>
</dbReference>
<dbReference type="GO" id="GO:0005874">
    <property type="term" value="C:microtubule"/>
    <property type="evidence" value="ECO:0007669"/>
    <property type="project" value="UniProtKB-KW"/>
</dbReference>
<dbReference type="GO" id="GO:0005737">
    <property type="term" value="C:cytoplasm"/>
    <property type="evidence" value="ECO:0007669"/>
    <property type="project" value="UniProtKB-SubCell"/>
</dbReference>
<keyword evidence="2 7" id="KW-0963">Cytoplasm</keyword>
<dbReference type="OrthoDB" id="10251605at2759"/>
<keyword evidence="7" id="KW-0131">Cell cycle</keyword>
<evidence type="ECO:0000256" key="7">
    <source>
        <dbReference type="HAMAP-Rule" id="MF_03022"/>
    </source>
</evidence>
<keyword evidence="6 7" id="KW-0206">Cytoskeleton</keyword>
<sequence length="798" mass="87967">MPSGMSSSVFSLRPPLRKSLTSLNCKNSSLKKEFVAHGASVTCLALGQKSGRVMVTGGEDKKVNLWAIGKQNCIMSLTGHTTAVECAKFSQNEDLVCAGSASGALKVWDLEAAKLLRTLTGHKTNVRCLDFHPYGDFVASGSFDTNIKLWDIRKKGCMYTYKGHSKDVHCLRFSPDGRWLASGGDEGSVKLWDLPAGKMLAELKEHTGAVTDVAFHPNEFLLASSSADGTVKFWDLESFQQVSSTVNDAGPVRQIIFHSDGKAIFSGARDVLKVYGWEPARTFDTLIMGWGKISDFSVCDSQLIAGGFSLTNVSVYVVDLKKVQPFGNPIPSKQIYSRDTPSRSLESNRSDEAETGTSDGDESSLAEIMNIGDYKEIFQSRRECKPRINHLQRKHSDPNLVNSSSPFSSLSQINRSPQVMANSRSLAELAFIPSLTPEVPSHPLKSSFREPLPSIPHQLQPLKLNSTHNNTNNFVKSTSATALNQLSHTPISHSINNSISSSNNNNHSVNNSFTKNPTIPINHNSHRITNLVHPRPSETVSIVRPVVNDNCKPINASILSTNGVHSQQKAAIVFPEARSPPSPLDAPLELIPETRDHPAGLDLDEFLPKHLQDTMRLGIHPQPEMSESEAMSAIMRGHKSIVTVLSHRRKNMCIILAMWSSKDSRNALEQAIHMEDQSVIVDILNVITLKPAVWTLDMCQILLPCIQDLLQSKYESYMSVGCAALKLILKQFAPTIKTNITAPPGIGVDISREERYNKCMGCYNHLLSVRAFILKRQTLQGKLGRSFRELSILMQNLE</sequence>
<evidence type="ECO:0000256" key="2">
    <source>
        <dbReference type="ARBA" id="ARBA00022490"/>
    </source>
</evidence>
<feature type="repeat" description="WD" evidence="8">
    <location>
        <begin position="77"/>
        <end position="118"/>
    </location>
</feature>
<dbReference type="EMBL" id="OC914985">
    <property type="protein sequence ID" value="CAD7637971.1"/>
    <property type="molecule type" value="Genomic_DNA"/>
</dbReference>
<dbReference type="GO" id="GO:0000922">
    <property type="term" value="C:spindle pole"/>
    <property type="evidence" value="ECO:0007669"/>
    <property type="project" value="UniProtKB-SubCell"/>
</dbReference>
<organism evidence="11">
    <name type="scientific">Oppiella nova</name>
    <dbReference type="NCBI Taxonomy" id="334625"/>
    <lineage>
        <taxon>Eukaryota</taxon>
        <taxon>Metazoa</taxon>
        <taxon>Ecdysozoa</taxon>
        <taxon>Arthropoda</taxon>
        <taxon>Chelicerata</taxon>
        <taxon>Arachnida</taxon>
        <taxon>Acari</taxon>
        <taxon>Acariformes</taxon>
        <taxon>Sarcoptiformes</taxon>
        <taxon>Oribatida</taxon>
        <taxon>Brachypylina</taxon>
        <taxon>Oppioidea</taxon>
        <taxon>Oppiidae</taxon>
        <taxon>Oppiella</taxon>
    </lineage>
</organism>
<evidence type="ECO:0000313" key="12">
    <source>
        <dbReference type="Proteomes" id="UP000728032"/>
    </source>
</evidence>
<dbReference type="CDD" id="cd00200">
    <property type="entry name" value="WD40"/>
    <property type="match status" value="1"/>
</dbReference>
<feature type="repeat" description="WD" evidence="8">
    <location>
        <begin position="203"/>
        <end position="244"/>
    </location>
</feature>
<feature type="region of interest" description="Disordered" evidence="9">
    <location>
        <begin position="331"/>
        <end position="365"/>
    </location>
</feature>
<dbReference type="Proteomes" id="UP000728032">
    <property type="component" value="Unassembled WGS sequence"/>
</dbReference>
<dbReference type="PROSITE" id="PS00678">
    <property type="entry name" value="WD_REPEATS_1"/>
    <property type="match status" value="2"/>
</dbReference>
<gene>
    <name evidence="7" type="primary">KATNB1</name>
    <name evidence="11" type="ORF">ONB1V03_LOCUS1133</name>
</gene>
<dbReference type="PANTHER" id="PTHR19845:SF0">
    <property type="entry name" value="KATANIN P80 WD40 REPEAT-CONTAINING SUBUNIT B1"/>
    <property type="match status" value="1"/>
</dbReference>
<dbReference type="PANTHER" id="PTHR19845">
    <property type="entry name" value="KATANIN P80 SUBUNIT"/>
    <property type="match status" value="1"/>
</dbReference>
<dbReference type="SMART" id="SM00320">
    <property type="entry name" value="WD40"/>
    <property type="match status" value="6"/>
</dbReference>